<reference evidence="2" key="2">
    <citation type="submission" date="2015-01" db="EMBL/GenBank/DDBJ databases">
        <title>Evolutionary Origins and Diversification of the Mycorrhizal Mutualists.</title>
        <authorList>
            <consortium name="DOE Joint Genome Institute"/>
            <consortium name="Mycorrhizal Genomics Consortium"/>
            <person name="Kohler A."/>
            <person name="Kuo A."/>
            <person name="Nagy L.G."/>
            <person name="Floudas D."/>
            <person name="Copeland A."/>
            <person name="Barry K.W."/>
            <person name="Cichocki N."/>
            <person name="Veneault-Fourrey C."/>
            <person name="LaButti K."/>
            <person name="Lindquist E.A."/>
            <person name="Lipzen A."/>
            <person name="Lundell T."/>
            <person name="Morin E."/>
            <person name="Murat C."/>
            <person name="Riley R."/>
            <person name="Ohm R."/>
            <person name="Sun H."/>
            <person name="Tunlid A."/>
            <person name="Henrissat B."/>
            <person name="Grigoriev I.V."/>
            <person name="Hibbett D.S."/>
            <person name="Martin F."/>
        </authorList>
    </citation>
    <scope>NUCLEOTIDE SEQUENCE [LARGE SCALE GENOMIC DNA]</scope>
    <source>
        <strain evidence="2">F 1598</strain>
    </source>
</reference>
<dbReference type="EMBL" id="KN832981">
    <property type="protein sequence ID" value="KIM86514.1"/>
    <property type="molecule type" value="Genomic_DNA"/>
</dbReference>
<sequence>MPACLVRISRVPIPDSLGQRPGVWLCREPSNRNLKTVTSCPKLSWCLSRPIFTITAIKDVQKLINIIFSWRNCNRPERPCDIQNKADRLKTAQVWFKSILHTYQLY</sequence>
<name>A0A0C3G3M7_PILCF</name>
<dbReference type="InParanoid" id="A0A0C3G3M7"/>
<accession>A0A0C3G3M7</accession>
<dbReference type="HOGENOM" id="CLU_2224195_0_0_1"/>
<evidence type="ECO:0000313" key="1">
    <source>
        <dbReference type="EMBL" id="KIM86514.1"/>
    </source>
</evidence>
<reference evidence="1 2" key="1">
    <citation type="submission" date="2014-04" db="EMBL/GenBank/DDBJ databases">
        <authorList>
            <consortium name="DOE Joint Genome Institute"/>
            <person name="Kuo A."/>
            <person name="Tarkka M."/>
            <person name="Buscot F."/>
            <person name="Kohler A."/>
            <person name="Nagy L.G."/>
            <person name="Floudas D."/>
            <person name="Copeland A."/>
            <person name="Barry K.W."/>
            <person name="Cichocki N."/>
            <person name="Veneault-Fourrey C."/>
            <person name="LaButti K."/>
            <person name="Lindquist E.A."/>
            <person name="Lipzen A."/>
            <person name="Lundell T."/>
            <person name="Morin E."/>
            <person name="Murat C."/>
            <person name="Sun H."/>
            <person name="Tunlid A."/>
            <person name="Henrissat B."/>
            <person name="Grigoriev I.V."/>
            <person name="Hibbett D.S."/>
            <person name="Martin F."/>
            <person name="Nordberg H.P."/>
            <person name="Cantor M.N."/>
            <person name="Hua S.X."/>
        </authorList>
    </citation>
    <scope>NUCLEOTIDE SEQUENCE [LARGE SCALE GENOMIC DNA]</scope>
    <source>
        <strain evidence="1 2">F 1598</strain>
    </source>
</reference>
<dbReference type="Proteomes" id="UP000054166">
    <property type="component" value="Unassembled WGS sequence"/>
</dbReference>
<gene>
    <name evidence="1" type="ORF">PILCRDRAFT_306337</name>
</gene>
<organism evidence="1 2">
    <name type="scientific">Piloderma croceum (strain F 1598)</name>
    <dbReference type="NCBI Taxonomy" id="765440"/>
    <lineage>
        <taxon>Eukaryota</taxon>
        <taxon>Fungi</taxon>
        <taxon>Dikarya</taxon>
        <taxon>Basidiomycota</taxon>
        <taxon>Agaricomycotina</taxon>
        <taxon>Agaricomycetes</taxon>
        <taxon>Agaricomycetidae</taxon>
        <taxon>Atheliales</taxon>
        <taxon>Atheliaceae</taxon>
        <taxon>Piloderma</taxon>
    </lineage>
</organism>
<proteinExistence type="predicted"/>
<evidence type="ECO:0000313" key="2">
    <source>
        <dbReference type="Proteomes" id="UP000054166"/>
    </source>
</evidence>
<dbReference type="AlphaFoldDB" id="A0A0C3G3M7"/>
<keyword evidence="2" id="KW-1185">Reference proteome</keyword>
<protein>
    <submittedName>
        <fullName evidence="1">Uncharacterized protein</fullName>
    </submittedName>
</protein>